<evidence type="ECO:0000313" key="6">
    <source>
        <dbReference type="EMBL" id="PWB85834.1"/>
    </source>
</evidence>
<dbReference type="Gene3D" id="3.30.70.20">
    <property type="match status" value="6"/>
</dbReference>
<feature type="domain" description="4Fe-4S ferredoxin-type" evidence="5">
    <location>
        <begin position="357"/>
        <end position="386"/>
    </location>
</feature>
<dbReference type="Pfam" id="PF14697">
    <property type="entry name" value="Fer4_21"/>
    <property type="match status" value="1"/>
</dbReference>
<dbReference type="GO" id="GO:0046872">
    <property type="term" value="F:metal ion binding"/>
    <property type="evidence" value="ECO:0007669"/>
    <property type="project" value="UniProtKB-KW"/>
</dbReference>
<feature type="domain" description="4Fe-4S ferredoxin-type" evidence="5">
    <location>
        <begin position="168"/>
        <end position="197"/>
    </location>
</feature>
<dbReference type="Pfam" id="PF12798">
    <property type="entry name" value="Fer4_3"/>
    <property type="match status" value="1"/>
</dbReference>
<feature type="domain" description="4Fe-4S ferredoxin-type" evidence="5">
    <location>
        <begin position="105"/>
        <end position="125"/>
    </location>
</feature>
<dbReference type="Pfam" id="PF12838">
    <property type="entry name" value="Fer4_7"/>
    <property type="match status" value="3"/>
</dbReference>
<dbReference type="InterPro" id="IPR017900">
    <property type="entry name" value="4Fe4S_Fe_S_CS"/>
</dbReference>
<dbReference type="RefSeq" id="WP_116669483.1">
    <property type="nucleotide sequence ID" value="NZ_MZGU01000004.1"/>
</dbReference>
<dbReference type="InterPro" id="IPR050572">
    <property type="entry name" value="Fe-S_Ferredoxin"/>
</dbReference>
<proteinExistence type="predicted"/>
<dbReference type="EMBL" id="MZGU01000004">
    <property type="protein sequence ID" value="PWB85834.1"/>
    <property type="molecule type" value="Genomic_DNA"/>
</dbReference>
<dbReference type="SUPFAM" id="SSF54862">
    <property type="entry name" value="4Fe-4S ferredoxins"/>
    <property type="match status" value="4"/>
</dbReference>
<feature type="domain" description="4Fe-4S ferredoxin-type" evidence="5">
    <location>
        <begin position="67"/>
        <end position="96"/>
    </location>
</feature>
<keyword evidence="6" id="KW-0560">Oxidoreductase</keyword>
<dbReference type="GO" id="GO:0016491">
    <property type="term" value="F:oxidoreductase activity"/>
    <property type="evidence" value="ECO:0007669"/>
    <property type="project" value="UniProtKB-KW"/>
</dbReference>
<organism evidence="6 7">
    <name type="scientific">Methanobrevibacter woesei</name>
    <dbReference type="NCBI Taxonomy" id="190976"/>
    <lineage>
        <taxon>Archaea</taxon>
        <taxon>Methanobacteriati</taxon>
        <taxon>Methanobacteriota</taxon>
        <taxon>Methanomada group</taxon>
        <taxon>Methanobacteria</taxon>
        <taxon>Methanobacteriales</taxon>
        <taxon>Methanobacteriaceae</taxon>
        <taxon>Methanobrevibacter</taxon>
    </lineage>
</organism>
<dbReference type="EC" id="1.6.5.11" evidence="6"/>
<sequence>MIVFNEDGCIRCGACEGTCPTSAIDVTPTYIQHCDTCGGEPKCAEVCPEGALKVEYLSIDEDSMDQPRLIFNSTLCNACGKCEEACPQQTCKLTGNDLMGVEGFCVMCQKCVDICPADAIGIPGIIEPKECEIDIEGKGAVYIADCKGCGTCVDECPVQAISIDSIGEKITINEDVCIKCGVCSQTCPWNELYISEKVPVKRTKEIKAFDLETSKCIGCNTCVEACPGDFIKTEGNTLTVLLPEVCAACSLCVNLCPTDALSIDVEWGTPAPADDEGLGYDAEKCDFIGACANKCPTQAIRVVTKTGMLCPDMVQVDEEPSFTSCIRCGACAAVCSEDALIVGSIEKVIDGETVLRDRIEFNPSKCTECGDCVNACAYNMIKLTGDKKLPVAGFCTLCGQCIEACPQDALCDK</sequence>
<protein>
    <submittedName>
        <fullName evidence="6">NAD(P)H-quinone oxidoreductase subunit I</fullName>
        <ecNumber evidence="6">1.6.5.11</ecNumber>
    </submittedName>
</protein>
<evidence type="ECO:0000256" key="4">
    <source>
        <dbReference type="ARBA" id="ARBA00023014"/>
    </source>
</evidence>
<evidence type="ECO:0000256" key="3">
    <source>
        <dbReference type="ARBA" id="ARBA00023004"/>
    </source>
</evidence>
<feature type="domain" description="4Fe-4S ferredoxin-type" evidence="5">
    <location>
        <begin position="312"/>
        <end position="345"/>
    </location>
</feature>
<dbReference type="Pfam" id="PF12800">
    <property type="entry name" value="Fer4_4"/>
    <property type="match status" value="1"/>
</dbReference>
<dbReference type="Pfam" id="PF00037">
    <property type="entry name" value="Fer4"/>
    <property type="match status" value="2"/>
</dbReference>
<reference evidence="6 7" key="1">
    <citation type="submission" date="2017-03" db="EMBL/GenBank/DDBJ databases">
        <title>Genome sequence of Methanobrevibacter wosei.</title>
        <authorList>
            <person name="Poehlein A."/>
            <person name="Seedorf H."/>
            <person name="Daniel R."/>
        </authorList>
    </citation>
    <scope>NUCLEOTIDE SEQUENCE [LARGE SCALE GENOMIC DNA]</scope>
    <source>
        <strain evidence="6 7">DSM 11979</strain>
    </source>
</reference>
<accession>A0A2U1S6Y9</accession>
<keyword evidence="7" id="KW-1185">Reference proteome</keyword>
<dbReference type="PROSITE" id="PS51379">
    <property type="entry name" value="4FE4S_FER_2"/>
    <property type="match status" value="11"/>
</dbReference>
<gene>
    <name evidence="6" type="primary">ndhI_3</name>
    <name evidence="6" type="ORF">MBBWO_06800</name>
</gene>
<feature type="domain" description="4Fe-4S ferredoxin-type" evidence="5">
    <location>
        <begin position="387"/>
        <end position="413"/>
    </location>
</feature>
<keyword evidence="2" id="KW-0479">Metal-binding</keyword>
<dbReference type="PANTHER" id="PTHR43687">
    <property type="entry name" value="ADENYLYLSULFATE REDUCTASE, BETA SUBUNIT"/>
    <property type="match status" value="1"/>
</dbReference>
<evidence type="ECO:0000256" key="2">
    <source>
        <dbReference type="ARBA" id="ARBA00022723"/>
    </source>
</evidence>
<feature type="domain" description="4Fe-4S ferredoxin-type" evidence="5">
    <location>
        <begin position="137"/>
        <end position="166"/>
    </location>
</feature>
<keyword evidence="4" id="KW-0411">Iron-sulfur</keyword>
<feature type="domain" description="4Fe-4S ferredoxin-type" evidence="5">
    <location>
        <begin position="276"/>
        <end position="305"/>
    </location>
</feature>
<dbReference type="PROSITE" id="PS00198">
    <property type="entry name" value="4FE4S_FER_1"/>
    <property type="match status" value="6"/>
</dbReference>
<dbReference type="Proteomes" id="UP000245577">
    <property type="component" value="Unassembled WGS sequence"/>
</dbReference>
<evidence type="ECO:0000256" key="1">
    <source>
        <dbReference type="ARBA" id="ARBA00022485"/>
    </source>
</evidence>
<dbReference type="PANTHER" id="PTHR43687:SF1">
    <property type="entry name" value="FERREDOXIN III"/>
    <property type="match status" value="1"/>
</dbReference>
<name>A0A2U1S6Y9_9EURY</name>
<comment type="caution">
    <text evidence="6">The sequence shown here is derived from an EMBL/GenBank/DDBJ whole genome shotgun (WGS) entry which is preliminary data.</text>
</comment>
<feature type="domain" description="4Fe-4S ferredoxin-type" evidence="5">
    <location>
        <begin position="207"/>
        <end position="236"/>
    </location>
</feature>
<feature type="domain" description="4Fe-4S ferredoxin-type" evidence="5">
    <location>
        <begin position="237"/>
        <end position="266"/>
    </location>
</feature>
<keyword evidence="1" id="KW-0004">4Fe-4S</keyword>
<dbReference type="AlphaFoldDB" id="A0A2U1S6Y9"/>
<evidence type="ECO:0000313" key="7">
    <source>
        <dbReference type="Proteomes" id="UP000245577"/>
    </source>
</evidence>
<feature type="domain" description="4Fe-4S ferredoxin-type" evidence="5">
    <location>
        <begin position="1"/>
        <end position="29"/>
    </location>
</feature>
<dbReference type="GO" id="GO:0051539">
    <property type="term" value="F:4 iron, 4 sulfur cluster binding"/>
    <property type="evidence" value="ECO:0007669"/>
    <property type="project" value="UniProtKB-KW"/>
</dbReference>
<evidence type="ECO:0000259" key="5">
    <source>
        <dbReference type="PROSITE" id="PS51379"/>
    </source>
</evidence>
<dbReference type="CDD" id="cd10549">
    <property type="entry name" value="MtMvhB_like"/>
    <property type="match status" value="3"/>
</dbReference>
<dbReference type="InterPro" id="IPR017896">
    <property type="entry name" value="4Fe4S_Fe-S-bd"/>
</dbReference>
<dbReference type="OrthoDB" id="23833at2157"/>
<keyword evidence="3" id="KW-0408">Iron</keyword>